<dbReference type="STRING" id="716816.BST96_13295"/>
<accession>A0A1X9NM53</accession>
<dbReference type="CDD" id="cd01992">
    <property type="entry name" value="TilS_N"/>
    <property type="match status" value="1"/>
</dbReference>
<dbReference type="GO" id="GO:0032267">
    <property type="term" value="F:tRNA(Ile)-lysidine synthase activity"/>
    <property type="evidence" value="ECO:0007669"/>
    <property type="project" value="UniProtKB-EC"/>
</dbReference>
<dbReference type="InterPro" id="IPR012094">
    <property type="entry name" value="tRNA_Ile_lys_synt"/>
</dbReference>
<evidence type="ECO:0000256" key="5">
    <source>
        <dbReference type="ARBA" id="ARBA00022741"/>
    </source>
</evidence>
<dbReference type="EMBL" id="CP019343">
    <property type="protein sequence ID" value="ARN75003.1"/>
    <property type="molecule type" value="Genomic_DNA"/>
</dbReference>
<reference evidence="10 11" key="1">
    <citation type="submission" date="2016-11" db="EMBL/GenBank/DDBJ databases">
        <title>Trade-off between light-utilization and light-protection in marine flavobacteria.</title>
        <authorList>
            <person name="Kumagai Y."/>
        </authorList>
    </citation>
    <scope>NUCLEOTIDE SEQUENCE [LARGE SCALE GENOMIC DNA]</scope>
    <source>
        <strain evidence="10 11">NBRC 107125</strain>
    </source>
</reference>
<dbReference type="OrthoDB" id="9807403at2"/>
<dbReference type="AlphaFoldDB" id="A0A1X9NM53"/>
<dbReference type="InterPro" id="IPR012796">
    <property type="entry name" value="Lysidine-tRNA-synth_C"/>
</dbReference>
<dbReference type="EC" id="6.3.4.19" evidence="8"/>
<evidence type="ECO:0000256" key="8">
    <source>
        <dbReference type="HAMAP-Rule" id="MF_01161"/>
    </source>
</evidence>
<comment type="function">
    <text evidence="8">Ligates lysine onto the cytidine present at position 34 of the AUA codon-specific tRNA(Ile) that contains the anticodon CAU, in an ATP-dependent manner. Cytidine is converted to lysidine, thus changing the amino acid specificity of the tRNA from methionine to isoleucine.</text>
</comment>
<evidence type="ECO:0000256" key="3">
    <source>
        <dbReference type="ARBA" id="ARBA00022598"/>
    </source>
</evidence>
<evidence type="ECO:0000313" key="11">
    <source>
        <dbReference type="Proteomes" id="UP000193450"/>
    </source>
</evidence>
<organism evidence="10 11">
    <name type="scientific">Oceanicoccus sagamiensis</name>
    <dbReference type="NCBI Taxonomy" id="716816"/>
    <lineage>
        <taxon>Bacteria</taxon>
        <taxon>Pseudomonadati</taxon>
        <taxon>Pseudomonadota</taxon>
        <taxon>Gammaproteobacteria</taxon>
        <taxon>Cellvibrionales</taxon>
        <taxon>Spongiibacteraceae</taxon>
        <taxon>Oceanicoccus</taxon>
    </lineage>
</organism>
<dbReference type="GO" id="GO:0005737">
    <property type="term" value="C:cytoplasm"/>
    <property type="evidence" value="ECO:0007669"/>
    <property type="project" value="UniProtKB-SubCell"/>
</dbReference>
<evidence type="ECO:0000256" key="7">
    <source>
        <dbReference type="ARBA" id="ARBA00048539"/>
    </source>
</evidence>
<proteinExistence type="inferred from homology"/>
<evidence type="ECO:0000259" key="9">
    <source>
        <dbReference type="SMART" id="SM00977"/>
    </source>
</evidence>
<comment type="subcellular location">
    <subcellularLocation>
        <location evidence="1 8">Cytoplasm</location>
    </subcellularLocation>
</comment>
<dbReference type="InterPro" id="IPR012795">
    <property type="entry name" value="tRNA_Ile_lys_synt_N"/>
</dbReference>
<dbReference type="GO" id="GO:0006400">
    <property type="term" value="P:tRNA modification"/>
    <property type="evidence" value="ECO:0007669"/>
    <property type="project" value="UniProtKB-UniRule"/>
</dbReference>
<sequence>MSFSSSQLAKQLSPYRNAPRWLVAYSGGVDSHVLLHALLQYPDHPPIEAVHINHQLQDESGQWSAHCQHQVDKLGIPLHTVNVTVAAQGSPEEQARRVRYQAFESLLKAGDILMMGHHQDDQVETLMLRLLRGSGSRGAAAMPANRPLGQGSVVRPLLDIPRQAIEGYARQQQLQWVEDPSNQSSDFDRNYLRLELLPAMAARWPEYRQTLARAASLSEESAALNDELALLDFERAAVSSQQASIPLTLLEALSPARQKNLLRFWLNTNGFSLPAASQLEQLLEQVLNADSQAQPLISWGKVQIRRFNGLLYAMDQLAEFDGQQVFHWDLSAPLALEPGSCLLAKPVSGEGIDRALLASEPVTVRFRQGGERCQPDEREHSQSLKKLFQEYELEQWLRDRAPLVYCGDKLVAVADLWICKGWRAAPGRAGIALQWQRAI</sequence>
<keyword evidence="6 8" id="KW-0067">ATP-binding</keyword>
<dbReference type="Pfam" id="PF11734">
    <property type="entry name" value="TilS_C"/>
    <property type="match status" value="1"/>
</dbReference>
<comment type="similarity">
    <text evidence="8">Belongs to the tRNA(Ile)-lysidine synthase family.</text>
</comment>
<dbReference type="Proteomes" id="UP000193450">
    <property type="component" value="Chromosome"/>
</dbReference>
<evidence type="ECO:0000256" key="1">
    <source>
        <dbReference type="ARBA" id="ARBA00004496"/>
    </source>
</evidence>
<dbReference type="NCBIfam" id="TIGR02432">
    <property type="entry name" value="lysidine_TilS_N"/>
    <property type="match status" value="1"/>
</dbReference>
<dbReference type="RefSeq" id="WP_085759170.1">
    <property type="nucleotide sequence ID" value="NZ_CP019343.1"/>
</dbReference>
<dbReference type="SUPFAM" id="SSF82829">
    <property type="entry name" value="MesJ substrate recognition domain-like"/>
    <property type="match status" value="1"/>
</dbReference>
<evidence type="ECO:0000256" key="4">
    <source>
        <dbReference type="ARBA" id="ARBA00022694"/>
    </source>
</evidence>
<keyword evidence="5 8" id="KW-0547">Nucleotide-binding</keyword>
<comment type="domain">
    <text evidence="8">The N-terminal region contains the highly conserved SGGXDS motif, predicted to be a P-loop motif involved in ATP binding.</text>
</comment>
<dbReference type="PANTHER" id="PTHR43033">
    <property type="entry name" value="TRNA(ILE)-LYSIDINE SYNTHASE-RELATED"/>
    <property type="match status" value="1"/>
</dbReference>
<dbReference type="Pfam" id="PF01171">
    <property type="entry name" value="ATP_bind_3"/>
    <property type="match status" value="1"/>
</dbReference>
<evidence type="ECO:0000256" key="6">
    <source>
        <dbReference type="ARBA" id="ARBA00022840"/>
    </source>
</evidence>
<dbReference type="GO" id="GO:0005524">
    <property type="term" value="F:ATP binding"/>
    <property type="evidence" value="ECO:0007669"/>
    <property type="project" value="UniProtKB-UniRule"/>
</dbReference>
<comment type="catalytic activity">
    <reaction evidence="7 8">
        <text>cytidine(34) in tRNA(Ile2) + L-lysine + ATP = lysidine(34) in tRNA(Ile2) + AMP + diphosphate + H(+)</text>
        <dbReference type="Rhea" id="RHEA:43744"/>
        <dbReference type="Rhea" id="RHEA-COMP:10625"/>
        <dbReference type="Rhea" id="RHEA-COMP:10670"/>
        <dbReference type="ChEBI" id="CHEBI:15378"/>
        <dbReference type="ChEBI" id="CHEBI:30616"/>
        <dbReference type="ChEBI" id="CHEBI:32551"/>
        <dbReference type="ChEBI" id="CHEBI:33019"/>
        <dbReference type="ChEBI" id="CHEBI:82748"/>
        <dbReference type="ChEBI" id="CHEBI:83665"/>
        <dbReference type="ChEBI" id="CHEBI:456215"/>
        <dbReference type="EC" id="6.3.4.19"/>
    </reaction>
</comment>
<dbReference type="InterPro" id="IPR014729">
    <property type="entry name" value="Rossmann-like_a/b/a_fold"/>
</dbReference>
<name>A0A1X9NM53_9GAMM</name>
<evidence type="ECO:0000256" key="2">
    <source>
        <dbReference type="ARBA" id="ARBA00022490"/>
    </source>
</evidence>
<keyword evidence="2 8" id="KW-0963">Cytoplasm</keyword>
<dbReference type="InterPro" id="IPR011063">
    <property type="entry name" value="TilS/TtcA_N"/>
</dbReference>
<gene>
    <name evidence="8" type="primary">tilS</name>
    <name evidence="10" type="ORF">BST96_13295</name>
</gene>
<dbReference type="SUPFAM" id="SSF52402">
    <property type="entry name" value="Adenine nucleotide alpha hydrolases-like"/>
    <property type="match status" value="1"/>
</dbReference>
<feature type="binding site" evidence="8">
    <location>
        <begin position="26"/>
        <end position="31"/>
    </location>
    <ligand>
        <name>ATP</name>
        <dbReference type="ChEBI" id="CHEBI:30616"/>
    </ligand>
</feature>
<keyword evidence="11" id="KW-1185">Reference proteome</keyword>
<evidence type="ECO:0000313" key="10">
    <source>
        <dbReference type="EMBL" id="ARN75003.1"/>
    </source>
</evidence>
<dbReference type="NCBIfam" id="TIGR02433">
    <property type="entry name" value="lysidine_TilS_C"/>
    <property type="match status" value="1"/>
</dbReference>
<keyword evidence="3 8" id="KW-0436">Ligase</keyword>
<dbReference type="Gene3D" id="1.20.59.20">
    <property type="match status" value="1"/>
</dbReference>
<protein>
    <recommendedName>
        <fullName evidence="8">tRNA(Ile)-lysidine synthase</fullName>
        <ecNumber evidence="8">6.3.4.19</ecNumber>
    </recommendedName>
    <alternativeName>
        <fullName evidence="8">tRNA(Ile)-2-lysyl-cytidine synthase</fullName>
    </alternativeName>
    <alternativeName>
        <fullName evidence="8">tRNA(Ile)-lysidine synthetase</fullName>
    </alternativeName>
</protein>
<dbReference type="KEGG" id="osg:BST96_13295"/>
<feature type="domain" description="Lysidine-tRNA(Ile) synthetase C-terminal" evidence="9">
    <location>
        <begin position="362"/>
        <end position="435"/>
    </location>
</feature>
<dbReference type="Pfam" id="PF09179">
    <property type="entry name" value="TilS"/>
    <property type="match status" value="1"/>
</dbReference>
<dbReference type="HAMAP" id="MF_01161">
    <property type="entry name" value="tRNA_Ile_lys_synt"/>
    <property type="match status" value="1"/>
</dbReference>
<dbReference type="PANTHER" id="PTHR43033:SF1">
    <property type="entry name" value="TRNA(ILE)-LYSIDINE SYNTHASE-RELATED"/>
    <property type="match status" value="1"/>
</dbReference>
<dbReference type="SMART" id="SM00977">
    <property type="entry name" value="TilS_C"/>
    <property type="match status" value="1"/>
</dbReference>
<dbReference type="Gene3D" id="3.40.50.620">
    <property type="entry name" value="HUPs"/>
    <property type="match status" value="1"/>
</dbReference>
<keyword evidence="4 8" id="KW-0819">tRNA processing</keyword>
<dbReference type="SUPFAM" id="SSF56037">
    <property type="entry name" value="PheT/TilS domain"/>
    <property type="match status" value="1"/>
</dbReference>
<dbReference type="InterPro" id="IPR015262">
    <property type="entry name" value="tRNA_Ile_lys_synt_subst-bd"/>
</dbReference>